<accession>A0A154IG88</accession>
<gene>
    <name evidence="1" type="ORF">A4A59_22760</name>
</gene>
<organism evidence="1">
    <name type="scientific">Rhizobium leguminosarum</name>
    <dbReference type="NCBI Taxonomy" id="384"/>
    <lineage>
        <taxon>Bacteria</taxon>
        <taxon>Pseudomonadati</taxon>
        <taxon>Pseudomonadota</taxon>
        <taxon>Alphaproteobacteria</taxon>
        <taxon>Hyphomicrobiales</taxon>
        <taxon>Rhizobiaceae</taxon>
        <taxon>Rhizobium/Agrobacterium group</taxon>
        <taxon>Rhizobium</taxon>
    </lineage>
</organism>
<dbReference type="SUPFAM" id="SSF158837">
    <property type="entry name" value="AGR C 984p-like"/>
    <property type="match status" value="1"/>
</dbReference>
<evidence type="ECO:0000313" key="1">
    <source>
        <dbReference type="EMBL" id="KZA99576.1"/>
    </source>
</evidence>
<sequence>MSESLVDDYAAYYKQNKIRYLEGDELTEAIDAADQEITYFREQMATITTASEFLADGRLVSLCSRRRGSILMMSRRTRWKRCLLPMAQLKSG</sequence>
<comment type="caution">
    <text evidence="1">The sequence shown here is derived from an EMBL/GenBank/DDBJ whole genome shotgun (WGS) entry which is preliminary data.</text>
</comment>
<proteinExistence type="predicted"/>
<reference evidence="1" key="1">
    <citation type="submission" date="2016-03" db="EMBL/GenBank/DDBJ databases">
        <title>Microsymbionts genomes from the relict species Vavilovia formosa.</title>
        <authorList>
            <person name="Chirak E."/>
            <person name="Kimeklis A."/>
            <person name="Kopat V."/>
            <person name="Andronov E."/>
        </authorList>
    </citation>
    <scope>NUCLEOTIDE SEQUENCE [LARGE SCALE GENOMIC DNA]</scope>
    <source>
        <strain evidence="1">Vaf12</strain>
    </source>
</reference>
<protein>
    <submittedName>
        <fullName evidence="1">Uncharacterized protein</fullName>
    </submittedName>
</protein>
<name>A0A154IG88_RHILE</name>
<dbReference type="EMBL" id="LVYU01000102">
    <property type="protein sequence ID" value="KZA99576.1"/>
    <property type="molecule type" value="Genomic_DNA"/>
</dbReference>
<dbReference type="AlphaFoldDB" id="A0A154IG88"/>
<dbReference type="InterPro" id="IPR023157">
    <property type="entry name" value="AGR-C-984p-like_sf"/>
</dbReference>
<dbReference type="Gene3D" id="1.10.3700.10">
    <property type="entry name" value="AGR C 984p-like"/>
    <property type="match status" value="1"/>
</dbReference>